<dbReference type="SUPFAM" id="SSF52540">
    <property type="entry name" value="P-loop containing nucleoside triphosphate hydrolases"/>
    <property type="match status" value="1"/>
</dbReference>
<keyword evidence="3" id="KW-1185">Reference proteome</keyword>
<dbReference type="Gene3D" id="3.40.50.1580">
    <property type="entry name" value="Nucleoside phosphorylase domain"/>
    <property type="match status" value="1"/>
</dbReference>
<feature type="domain" description="Nucleoside phosphorylase" evidence="1">
    <location>
        <begin position="16"/>
        <end position="284"/>
    </location>
</feature>
<dbReference type="InterPro" id="IPR027417">
    <property type="entry name" value="P-loop_NTPase"/>
</dbReference>
<dbReference type="PANTHER" id="PTHR46082:SF6">
    <property type="entry name" value="AAA+ ATPASE DOMAIN-CONTAINING PROTEIN-RELATED"/>
    <property type="match status" value="1"/>
</dbReference>
<dbReference type="InterPro" id="IPR053137">
    <property type="entry name" value="NLR-like"/>
</dbReference>
<dbReference type="SUPFAM" id="SSF53167">
    <property type="entry name" value="Purine and uridine phosphorylases"/>
    <property type="match status" value="1"/>
</dbReference>
<dbReference type="GO" id="GO:0003824">
    <property type="term" value="F:catalytic activity"/>
    <property type="evidence" value="ECO:0007669"/>
    <property type="project" value="InterPro"/>
</dbReference>
<dbReference type="PANTHER" id="PTHR46082">
    <property type="entry name" value="ATP/GTP-BINDING PROTEIN-RELATED"/>
    <property type="match status" value="1"/>
</dbReference>
<dbReference type="Proteomes" id="UP000801428">
    <property type="component" value="Unassembled WGS sequence"/>
</dbReference>
<accession>A0A9P4TAP7</accession>
<protein>
    <recommendedName>
        <fullName evidence="1">Nucleoside phosphorylase domain-containing protein</fullName>
    </recommendedName>
</protein>
<dbReference type="AlphaFoldDB" id="A0A9P4TAP7"/>
<dbReference type="InterPro" id="IPR035994">
    <property type="entry name" value="Nucleoside_phosphorylase_sf"/>
</dbReference>
<evidence type="ECO:0000313" key="3">
    <source>
        <dbReference type="Proteomes" id="UP000801428"/>
    </source>
</evidence>
<dbReference type="Gene3D" id="3.40.50.300">
    <property type="entry name" value="P-loop containing nucleotide triphosphate hydrolases"/>
    <property type="match status" value="1"/>
</dbReference>
<proteinExistence type="predicted"/>
<gene>
    <name evidence="2" type="ORF">E8E13_002423</name>
</gene>
<dbReference type="GO" id="GO:0009116">
    <property type="term" value="P:nucleoside metabolic process"/>
    <property type="evidence" value="ECO:0007669"/>
    <property type="project" value="InterPro"/>
</dbReference>
<dbReference type="Pfam" id="PF01048">
    <property type="entry name" value="PNP_UDP_1"/>
    <property type="match status" value="1"/>
</dbReference>
<dbReference type="EMBL" id="SWKU01000018">
    <property type="protein sequence ID" value="KAF2998829.1"/>
    <property type="molecule type" value="Genomic_DNA"/>
</dbReference>
<name>A0A9P4TAP7_CURKU</name>
<reference evidence="2" key="1">
    <citation type="submission" date="2019-04" db="EMBL/GenBank/DDBJ databases">
        <title>Sequencing of skin fungus with MAO and IRED activity.</title>
        <authorList>
            <person name="Marsaioli A.J."/>
            <person name="Bonatto J.M.C."/>
            <person name="Reis Junior O."/>
        </authorList>
    </citation>
    <scope>NUCLEOTIDE SEQUENCE</scope>
    <source>
        <strain evidence="2">30M1</strain>
    </source>
</reference>
<evidence type="ECO:0000259" key="1">
    <source>
        <dbReference type="Pfam" id="PF01048"/>
    </source>
</evidence>
<comment type="caution">
    <text evidence="2">The sequence shown here is derived from an EMBL/GenBank/DDBJ whole genome shotgun (WGS) entry which is preliminary data.</text>
</comment>
<dbReference type="InterPro" id="IPR000845">
    <property type="entry name" value="Nucleoside_phosphorylase_d"/>
</dbReference>
<sequence length="678" mass="75427">MARRRLDVAEYTVGWLCALPIDLAAAQVMLDEEHLPHDSVNSIRYTLGRVGNHNVVLACPPAGRIGISGATFSAAKVTTIFKSICFTLMVGVGGGVPSPETDVRLGDVVISQPVAEHSGVVQYDFGKTVQGGHMKRTGPLNAPSKILLDAVSQLKAYGYQTRLDKGSLAMHLSPFDRHLEFSRESAGPDTLFEASYHHHSGATCERCSKDRIIPRMARRAGEEVTIHYGTIASGNQLIKDGPTRDRLSEELGGLLCFEMEAAGIMNSCQCLVVRGIGNYADSHKNDMWQPYAASTAAACAKWVLSFVPAADVVKIAIVEDALKYRIPFDLKGVPIVGEFAEQPEDLKELEEALIQQGEPSERRLLVLYGLVGLDKTQLAASFARRHRNKFSSVLWLDGSNIRKLKQDFAEFASRIPAEQISETSRLYATSSIGDVDMVVKDVLSWLSRSDNNRWLMVIYNVDKTSGRRDGSKEAYDVEEFLPEADHGSVLITTCLFHLDRFLEEFGTKEFHEEQIWAALKALYTKDVSKCFINQRVDDLMKFPCGSPFALTQAAAITSKTGTIFDTQLRLHKKRRLKLADIYDSKRASSQSYSNGVIAMLWTALYMAVLQEDETAANLLLLWAHLDNNGPWHDSLATGPRMAERAETWLEKIAHSGIATRRKGWKRKIGEKFSRKDRR</sequence>
<organism evidence="2 3">
    <name type="scientific">Curvularia kusanoi</name>
    <name type="common">Cochliobolus kusanoi</name>
    <dbReference type="NCBI Taxonomy" id="90978"/>
    <lineage>
        <taxon>Eukaryota</taxon>
        <taxon>Fungi</taxon>
        <taxon>Dikarya</taxon>
        <taxon>Ascomycota</taxon>
        <taxon>Pezizomycotina</taxon>
        <taxon>Dothideomycetes</taxon>
        <taxon>Pleosporomycetidae</taxon>
        <taxon>Pleosporales</taxon>
        <taxon>Pleosporineae</taxon>
        <taxon>Pleosporaceae</taxon>
        <taxon>Curvularia</taxon>
    </lineage>
</organism>
<evidence type="ECO:0000313" key="2">
    <source>
        <dbReference type="EMBL" id="KAF2998829.1"/>
    </source>
</evidence>
<dbReference type="OrthoDB" id="1577640at2759"/>